<proteinExistence type="predicted"/>
<name>A0AAV6X9Y9_9LAMI</name>
<dbReference type="Proteomes" id="UP000826271">
    <property type="component" value="Unassembled WGS sequence"/>
</dbReference>
<sequence length="155" mass="16996">MDQPTESNDQQQQLRRENIEEEEDKKEMTIMRQLPLESSPYLRHTDLEDYKVMGYSAEGLLSPKGGGITTATARDGSRISPRQADGDDRNLKGIENQIKSKVKMVLGVLKGKPLVTKAAAVAKYGVLPAAMIAALVYSPPDYTLPKQPPTSASSH</sequence>
<dbReference type="InterPro" id="IPR018930">
    <property type="entry name" value="LEA-18"/>
</dbReference>
<dbReference type="Pfam" id="PF10714">
    <property type="entry name" value="LEA_6"/>
    <property type="match status" value="1"/>
</dbReference>
<feature type="region of interest" description="Disordered" evidence="1">
    <location>
        <begin position="1"/>
        <end position="30"/>
    </location>
</feature>
<accession>A0AAV6X9Y9</accession>
<dbReference type="EMBL" id="WHWC01000008">
    <property type="protein sequence ID" value="KAG8377221.1"/>
    <property type="molecule type" value="Genomic_DNA"/>
</dbReference>
<reference evidence="2" key="1">
    <citation type="submission" date="2019-10" db="EMBL/GenBank/DDBJ databases">
        <authorList>
            <person name="Zhang R."/>
            <person name="Pan Y."/>
            <person name="Wang J."/>
            <person name="Ma R."/>
            <person name="Yu S."/>
        </authorList>
    </citation>
    <scope>NUCLEOTIDE SEQUENCE</scope>
    <source>
        <strain evidence="2">LA-IB0</strain>
        <tissue evidence="2">Leaf</tissue>
    </source>
</reference>
<dbReference type="AlphaFoldDB" id="A0AAV6X9Y9"/>
<gene>
    <name evidence="2" type="ORF">BUALT_Bualt08G0005800</name>
</gene>
<feature type="region of interest" description="Disordered" evidence="1">
    <location>
        <begin position="63"/>
        <end position="90"/>
    </location>
</feature>
<evidence type="ECO:0000313" key="2">
    <source>
        <dbReference type="EMBL" id="KAG8377221.1"/>
    </source>
</evidence>
<evidence type="ECO:0000256" key="1">
    <source>
        <dbReference type="SAM" id="MobiDB-lite"/>
    </source>
</evidence>
<organism evidence="2 3">
    <name type="scientific">Buddleja alternifolia</name>
    <dbReference type="NCBI Taxonomy" id="168488"/>
    <lineage>
        <taxon>Eukaryota</taxon>
        <taxon>Viridiplantae</taxon>
        <taxon>Streptophyta</taxon>
        <taxon>Embryophyta</taxon>
        <taxon>Tracheophyta</taxon>
        <taxon>Spermatophyta</taxon>
        <taxon>Magnoliopsida</taxon>
        <taxon>eudicotyledons</taxon>
        <taxon>Gunneridae</taxon>
        <taxon>Pentapetalae</taxon>
        <taxon>asterids</taxon>
        <taxon>lamiids</taxon>
        <taxon>Lamiales</taxon>
        <taxon>Scrophulariaceae</taxon>
        <taxon>Buddlejeae</taxon>
        <taxon>Buddleja</taxon>
    </lineage>
</organism>
<comment type="caution">
    <text evidence="2">The sequence shown here is derived from an EMBL/GenBank/DDBJ whole genome shotgun (WGS) entry which is preliminary data.</text>
</comment>
<keyword evidence="3" id="KW-1185">Reference proteome</keyword>
<protein>
    <submittedName>
        <fullName evidence="2">Uncharacterized protein</fullName>
    </submittedName>
</protein>
<evidence type="ECO:0000313" key="3">
    <source>
        <dbReference type="Proteomes" id="UP000826271"/>
    </source>
</evidence>